<feature type="active site" description="Charge relay system" evidence="5">
    <location>
        <position position="675"/>
    </location>
</feature>
<feature type="region of interest" description="Disordered" evidence="7">
    <location>
        <begin position="386"/>
        <end position="408"/>
    </location>
</feature>
<dbReference type="EMBL" id="PVQB02000367">
    <property type="protein sequence ID" value="KAF4338102.1"/>
    <property type="molecule type" value="Genomic_DNA"/>
</dbReference>
<dbReference type="InterPro" id="IPR015500">
    <property type="entry name" value="Peptidase_S8_subtilisin-rel"/>
</dbReference>
<comment type="caution">
    <text evidence="10">The sequence shown here is derived from an EMBL/GenBank/DDBJ whole genome shotgun (WGS) entry which is preliminary data.</text>
</comment>
<name>A0A9P5AG62_9HYPO</name>
<dbReference type="InterPro" id="IPR023828">
    <property type="entry name" value="Peptidase_S8_Ser-AS"/>
</dbReference>
<dbReference type="InterPro" id="IPR036852">
    <property type="entry name" value="Peptidase_S8/S53_dom_sf"/>
</dbReference>
<dbReference type="PANTHER" id="PTHR43399:SF4">
    <property type="entry name" value="CELL WALL-ASSOCIATED PROTEASE"/>
    <property type="match status" value="1"/>
</dbReference>
<dbReference type="OrthoDB" id="206201at2759"/>
<keyword evidence="11" id="KW-1185">Reference proteome</keyword>
<dbReference type="PROSITE" id="PS00136">
    <property type="entry name" value="SUBTILASE_ASP"/>
    <property type="match status" value="1"/>
</dbReference>
<reference evidence="10" key="1">
    <citation type="journal article" date="2017" name="Mycologia">
        <title>Fusarium algeriense, sp. nov., a novel toxigenic crown rot pathogen of durum wheat from Algeria is nested in the Fusarium burgessii species complex.</title>
        <authorList>
            <person name="Laraba I."/>
            <person name="Keddad A."/>
            <person name="Boureghda H."/>
            <person name="Abdallah N."/>
            <person name="Vaughan M.M."/>
            <person name="Proctor R.H."/>
            <person name="Busman M."/>
            <person name="O'Donnell K."/>
        </authorList>
    </citation>
    <scope>NUCLEOTIDE SEQUENCE</scope>
    <source>
        <strain evidence="10">NRRL 25174</strain>
    </source>
</reference>
<comment type="similarity">
    <text evidence="1 5 6">Belongs to the peptidase S8 family.</text>
</comment>
<dbReference type="InterPro" id="IPR023827">
    <property type="entry name" value="Peptidase_S8_Asp-AS"/>
</dbReference>
<accession>A0A9P5AG62</accession>
<dbReference type="InterPro" id="IPR056002">
    <property type="entry name" value="DUF7580"/>
</dbReference>
<dbReference type="Pfam" id="PF00082">
    <property type="entry name" value="Peptidase_S8"/>
    <property type="match status" value="1"/>
</dbReference>
<dbReference type="InterPro" id="IPR051048">
    <property type="entry name" value="Peptidase_S8/S53_subtilisin"/>
</dbReference>
<evidence type="ECO:0000256" key="3">
    <source>
        <dbReference type="ARBA" id="ARBA00022801"/>
    </source>
</evidence>
<feature type="active site" description="Charge relay system" evidence="5">
    <location>
        <position position="712"/>
    </location>
</feature>
<dbReference type="Gene3D" id="3.40.50.200">
    <property type="entry name" value="Peptidase S8/S53 domain"/>
    <property type="match status" value="1"/>
</dbReference>
<protein>
    <submittedName>
        <fullName evidence="10">Major intracellular serine protease</fullName>
    </submittedName>
</protein>
<evidence type="ECO:0000256" key="1">
    <source>
        <dbReference type="ARBA" id="ARBA00011073"/>
    </source>
</evidence>
<keyword evidence="3 5" id="KW-0378">Hydrolase</keyword>
<dbReference type="GO" id="GO:0006508">
    <property type="term" value="P:proteolysis"/>
    <property type="evidence" value="ECO:0007669"/>
    <property type="project" value="UniProtKB-KW"/>
</dbReference>
<dbReference type="SUPFAM" id="SSF52743">
    <property type="entry name" value="Subtilisin-like"/>
    <property type="match status" value="1"/>
</dbReference>
<dbReference type="Proteomes" id="UP000730481">
    <property type="component" value="Unassembled WGS sequence"/>
</dbReference>
<keyword evidence="2 5" id="KW-0645">Protease</keyword>
<feature type="active site" description="Charge relay system" evidence="5">
    <location>
        <position position="871"/>
    </location>
</feature>
<dbReference type="AlphaFoldDB" id="A0A9P5AG62"/>
<evidence type="ECO:0000256" key="6">
    <source>
        <dbReference type="RuleBase" id="RU003355"/>
    </source>
</evidence>
<dbReference type="PROSITE" id="PS00138">
    <property type="entry name" value="SUBTILASE_SER"/>
    <property type="match status" value="1"/>
</dbReference>
<evidence type="ECO:0000256" key="4">
    <source>
        <dbReference type="ARBA" id="ARBA00022825"/>
    </source>
</evidence>
<proteinExistence type="inferred from homology"/>
<evidence type="ECO:0000256" key="5">
    <source>
        <dbReference type="PROSITE-ProRule" id="PRU01240"/>
    </source>
</evidence>
<dbReference type="CDD" id="cd00306">
    <property type="entry name" value="Peptidases_S8_S53"/>
    <property type="match status" value="1"/>
</dbReference>
<feature type="domain" description="Peptidase S8/S53" evidence="8">
    <location>
        <begin position="667"/>
        <end position="898"/>
    </location>
</feature>
<dbReference type="PANTHER" id="PTHR43399">
    <property type="entry name" value="SUBTILISIN-RELATED"/>
    <property type="match status" value="1"/>
</dbReference>
<dbReference type="InterPro" id="IPR000209">
    <property type="entry name" value="Peptidase_S8/S53_dom"/>
</dbReference>
<reference evidence="10" key="2">
    <citation type="submission" date="2020-02" db="EMBL/GenBank/DDBJ databases">
        <title>Identification and distribution of gene clusters putatively required for synthesis of sphingolipid metabolism inhibitors in phylogenetically diverse species of the filamentous fungus Fusarium.</title>
        <authorList>
            <person name="Kim H.-S."/>
            <person name="Busman M."/>
            <person name="Brown D.W."/>
            <person name="Divon H."/>
            <person name="Uhlig S."/>
            <person name="Proctor R.H."/>
        </authorList>
    </citation>
    <scope>NUCLEOTIDE SEQUENCE</scope>
    <source>
        <strain evidence="10">NRRL 25174</strain>
    </source>
</reference>
<keyword evidence="4 5" id="KW-0720">Serine protease</keyword>
<evidence type="ECO:0000259" key="9">
    <source>
        <dbReference type="Pfam" id="PF24476"/>
    </source>
</evidence>
<organism evidence="10 11">
    <name type="scientific">Fusarium beomiforme</name>
    <dbReference type="NCBI Taxonomy" id="44412"/>
    <lineage>
        <taxon>Eukaryota</taxon>
        <taxon>Fungi</taxon>
        <taxon>Dikarya</taxon>
        <taxon>Ascomycota</taxon>
        <taxon>Pezizomycotina</taxon>
        <taxon>Sordariomycetes</taxon>
        <taxon>Hypocreomycetidae</taxon>
        <taxon>Hypocreales</taxon>
        <taxon>Nectriaceae</taxon>
        <taxon>Fusarium</taxon>
        <taxon>Fusarium burgessii species complex</taxon>
    </lineage>
</organism>
<evidence type="ECO:0000313" key="10">
    <source>
        <dbReference type="EMBL" id="KAF4338102.1"/>
    </source>
</evidence>
<gene>
    <name evidence="10" type="ORF">FBEOM_8001</name>
</gene>
<evidence type="ECO:0000259" key="8">
    <source>
        <dbReference type="Pfam" id="PF00082"/>
    </source>
</evidence>
<evidence type="ECO:0000256" key="2">
    <source>
        <dbReference type="ARBA" id="ARBA00022670"/>
    </source>
</evidence>
<dbReference type="GO" id="GO:0004252">
    <property type="term" value="F:serine-type endopeptidase activity"/>
    <property type="evidence" value="ECO:0007669"/>
    <property type="project" value="UniProtKB-UniRule"/>
</dbReference>
<dbReference type="PRINTS" id="PR00723">
    <property type="entry name" value="SUBTILISIN"/>
</dbReference>
<evidence type="ECO:0000313" key="11">
    <source>
        <dbReference type="Proteomes" id="UP000730481"/>
    </source>
</evidence>
<dbReference type="PROSITE" id="PS51892">
    <property type="entry name" value="SUBTILASE"/>
    <property type="match status" value="1"/>
</dbReference>
<dbReference type="Pfam" id="PF24476">
    <property type="entry name" value="DUF7580"/>
    <property type="match status" value="1"/>
</dbReference>
<evidence type="ECO:0000256" key="7">
    <source>
        <dbReference type="SAM" id="MobiDB-lite"/>
    </source>
</evidence>
<feature type="domain" description="DUF7580" evidence="9">
    <location>
        <begin position="182"/>
        <end position="523"/>
    </location>
</feature>
<feature type="region of interest" description="Disordered" evidence="7">
    <location>
        <begin position="216"/>
        <end position="240"/>
    </location>
</feature>
<sequence length="956" mass="108600">MAILSSPNAGSECQSLLLDTVGTVLEVAKFARLNEASPEVKIFYSHLSYHCFRIQESLTRARQNSSYLNKDFLGHAISHFGLLIPESGLAEFPAYSVTLEFRLKMLSLWWNETRKQSDDAKLNFIHRWIRRDMGEEERLEVDQVLEKCADEFEKHEPELSVQKTSSNFATFNIGEPPFAVWKAAKSIFEAMVECKSCSCPSQHEFRAKLELGTYRSPEKQPVLKPTKRPNRRHDGDGDTGGLEMDMFLSMEKDWHEFRVQTAKERIVHFSGPDETSSCREKLGHKKGRRIERLLRLNSGKLFEVRPEKSNFQIDKTTEPISLSKCFDERRDFFTEKTKRILSLIIGYTVLHLYGTLWLQPGWGSSNIKFFQTTTCKTPLRPFIEAQLRKPDSPGTGSDYNDDSAEELDSGHSCPEMVALAVVLMEIYFAKPFKQLAEMHNIPLIETQSGRITLMDVDQVFWGDEEGEEGWRSQIPEDSPLLEAIDNCLDGELWENDEGGLLEVDELRTRIYQKVVRPLELHLTHGFSQIQLDGVDQYAKSLDFGKWGQVITMREPEQSLLLSPGHTPNGVPSPAFLHAQSNFEMNEKLHQSIQQFSQLQSLIPYSLPNLNLGSNLHDPTESSQFFDDHANDGDISMVETEKYRAWRAQYNDVYQKFVGDYIGQKSSKPVKIAILDTGIDRDHPYLEAYEDNIKGKKNFHNPRQKNVPDTNGHGTFAANLILDYARDAQLYIIKIADKKNATPETDIVANAIYHAVDKWEVDIISMSFGWPSSDVDSYDTLERAIDHAYSKKVLMFAAASNSGARLGRAYPASSSHVICVHSTDTNGERSGFSPTAQPNSINLATVGESVESAWPTLLCRDSNCLKSRSGTSYATPIMAGIAAFLLQYARLHLEETQALALKRREKMEALLRRCAIRGPNYKPRDDYFYVHLSLHKHNIFGGELEEVKYELSKALRT</sequence>